<dbReference type="GO" id="GO:0016787">
    <property type="term" value="F:hydrolase activity"/>
    <property type="evidence" value="ECO:0007669"/>
    <property type="project" value="UniProtKB-KW"/>
</dbReference>
<accession>A0A7I7QSW5</accession>
<keyword evidence="3" id="KW-1185">Reference proteome</keyword>
<proteinExistence type="predicted"/>
<evidence type="ECO:0000259" key="1">
    <source>
        <dbReference type="Pfam" id="PF07858"/>
    </source>
</evidence>
<feature type="domain" description="Limonene-1,2-epoxide hydrolase" evidence="1">
    <location>
        <begin position="18"/>
        <end position="137"/>
    </location>
</feature>
<evidence type="ECO:0000313" key="3">
    <source>
        <dbReference type="Proteomes" id="UP000467193"/>
    </source>
</evidence>
<dbReference type="EMBL" id="AP022588">
    <property type="protein sequence ID" value="BBY29448.1"/>
    <property type="molecule type" value="Genomic_DNA"/>
</dbReference>
<name>A0A7I7QSW5_9MYCO</name>
<protein>
    <submittedName>
        <fullName evidence="2">Limonene-1,2-epoxide hydrolase</fullName>
    </submittedName>
</protein>
<gene>
    <name evidence="2" type="ORF">MSEDJ_35440</name>
</gene>
<dbReference type="Proteomes" id="UP000467193">
    <property type="component" value="Chromosome"/>
</dbReference>
<dbReference type="AlphaFoldDB" id="A0A7I7QSW5"/>
<dbReference type="RefSeq" id="WP_163798236.1">
    <property type="nucleotide sequence ID" value="NZ_AP022588.1"/>
</dbReference>
<dbReference type="SUPFAM" id="SSF54427">
    <property type="entry name" value="NTF2-like"/>
    <property type="match status" value="1"/>
</dbReference>
<dbReference type="InterPro" id="IPR013100">
    <property type="entry name" value="LEH"/>
</dbReference>
<sequence>MTEQTSASANGTGATNATNARIVERFLFALSDQDFETADALLADDVAYQNVGLPTIHGRARVVKLLSGMEGRMAFEVKFHRNVAEGSTVLNERTDALVLGPLRMQFWVCGVFEIRDGEITLWRDYFDFFDFTKSFLRGLAGIAVPALRPRM</sequence>
<organism evidence="2 3">
    <name type="scientific">Mycolicibacterium sediminis</name>
    <dbReference type="NCBI Taxonomy" id="1286180"/>
    <lineage>
        <taxon>Bacteria</taxon>
        <taxon>Bacillati</taxon>
        <taxon>Actinomycetota</taxon>
        <taxon>Actinomycetes</taxon>
        <taxon>Mycobacteriales</taxon>
        <taxon>Mycobacteriaceae</taxon>
        <taxon>Mycolicibacterium</taxon>
    </lineage>
</organism>
<dbReference type="InterPro" id="IPR032710">
    <property type="entry name" value="NTF2-like_dom_sf"/>
</dbReference>
<evidence type="ECO:0000313" key="2">
    <source>
        <dbReference type="EMBL" id="BBY29448.1"/>
    </source>
</evidence>
<reference evidence="2 3" key="1">
    <citation type="journal article" date="2019" name="Emerg. Microbes Infect.">
        <title>Comprehensive subspecies identification of 175 nontuberculous mycobacteria species based on 7547 genomic profiles.</title>
        <authorList>
            <person name="Matsumoto Y."/>
            <person name="Kinjo T."/>
            <person name="Motooka D."/>
            <person name="Nabeya D."/>
            <person name="Jung N."/>
            <person name="Uechi K."/>
            <person name="Horii T."/>
            <person name="Iida T."/>
            <person name="Fujita J."/>
            <person name="Nakamura S."/>
        </authorList>
    </citation>
    <scope>NUCLEOTIDE SEQUENCE [LARGE SCALE GENOMIC DNA]</scope>
    <source>
        <strain evidence="2 3">JCM 17899</strain>
    </source>
</reference>
<keyword evidence="2" id="KW-0378">Hydrolase</keyword>
<dbReference type="Pfam" id="PF07858">
    <property type="entry name" value="LEH"/>
    <property type="match status" value="1"/>
</dbReference>
<dbReference type="KEGG" id="msei:MSEDJ_35440"/>
<dbReference type="Gene3D" id="3.10.450.50">
    <property type="match status" value="1"/>
</dbReference>